<dbReference type="AlphaFoldDB" id="A0AAU9JD24"/>
<feature type="signal peptide" evidence="9">
    <location>
        <begin position="1"/>
        <end position="16"/>
    </location>
</feature>
<dbReference type="SUPFAM" id="SSF50630">
    <property type="entry name" value="Acid proteases"/>
    <property type="match status" value="1"/>
</dbReference>
<evidence type="ECO:0000256" key="4">
    <source>
        <dbReference type="ARBA" id="ARBA00022801"/>
    </source>
</evidence>
<dbReference type="InterPro" id="IPR001461">
    <property type="entry name" value="Aspartic_peptidase_A1"/>
</dbReference>
<keyword evidence="12" id="KW-1185">Reference proteome</keyword>
<dbReference type="InterPro" id="IPR021109">
    <property type="entry name" value="Peptidase_aspartic_dom_sf"/>
</dbReference>
<keyword evidence="3 8" id="KW-0064">Aspartyl protease</keyword>
<feature type="disulfide bond" evidence="7">
    <location>
        <begin position="288"/>
        <end position="325"/>
    </location>
</feature>
<evidence type="ECO:0000256" key="5">
    <source>
        <dbReference type="ARBA" id="ARBA00023157"/>
    </source>
</evidence>
<keyword evidence="9" id="KW-0732">Signal</keyword>
<proteinExistence type="inferred from homology"/>
<name>A0AAU9JD24_9CILI</name>
<evidence type="ECO:0000256" key="9">
    <source>
        <dbReference type="SAM" id="SignalP"/>
    </source>
</evidence>
<dbReference type="InterPro" id="IPR001969">
    <property type="entry name" value="Aspartic_peptidase_AS"/>
</dbReference>
<dbReference type="GO" id="GO:0006508">
    <property type="term" value="P:proteolysis"/>
    <property type="evidence" value="ECO:0007669"/>
    <property type="project" value="UniProtKB-KW"/>
</dbReference>
<feature type="disulfide bond" evidence="7">
    <location>
        <begin position="91"/>
        <end position="96"/>
    </location>
</feature>
<evidence type="ECO:0000256" key="7">
    <source>
        <dbReference type="PIRSR" id="PIRSR601461-2"/>
    </source>
</evidence>
<organism evidence="11 12">
    <name type="scientific">Blepharisma stoltei</name>
    <dbReference type="NCBI Taxonomy" id="1481888"/>
    <lineage>
        <taxon>Eukaryota</taxon>
        <taxon>Sar</taxon>
        <taxon>Alveolata</taxon>
        <taxon>Ciliophora</taxon>
        <taxon>Postciliodesmatophora</taxon>
        <taxon>Heterotrichea</taxon>
        <taxon>Heterotrichida</taxon>
        <taxon>Blepharismidae</taxon>
        <taxon>Blepharisma</taxon>
    </lineage>
</organism>
<dbReference type="PRINTS" id="PR00792">
    <property type="entry name" value="PEPSIN"/>
</dbReference>
<dbReference type="EMBL" id="CAJZBQ010000028">
    <property type="protein sequence ID" value="CAG9321483.1"/>
    <property type="molecule type" value="Genomic_DNA"/>
</dbReference>
<dbReference type="Pfam" id="PF00026">
    <property type="entry name" value="Asp"/>
    <property type="match status" value="1"/>
</dbReference>
<evidence type="ECO:0000256" key="1">
    <source>
        <dbReference type="ARBA" id="ARBA00007447"/>
    </source>
</evidence>
<feature type="chain" id="PRO_5043728738" description="Peptidase A1 domain-containing protein" evidence="9">
    <location>
        <begin position="17"/>
        <end position="369"/>
    </location>
</feature>
<comment type="similarity">
    <text evidence="1 8">Belongs to the peptidase A1 family.</text>
</comment>
<dbReference type="Proteomes" id="UP001162131">
    <property type="component" value="Unassembled WGS sequence"/>
</dbReference>
<reference evidence="11" key="1">
    <citation type="submission" date="2021-09" db="EMBL/GenBank/DDBJ databases">
        <authorList>
            <consortium name="AG Swart"/>
            <person name="Singh M."/>
            <person name="Singh A."/>
            <person name="Seah K."/>
            <person name="Emmerich C."/>
        </authorList>
    </citation>
    <scope>NUCLEOTIDE SEQUENCE</scope>
    <source>
        <strain evidence="11">ATCC30299</strain>
    </source>
</reference>
<evidence type="ECO:0000256" key="6">
    <source>
        <dbReference type="PIRSR" id="PIRSR601461-1"/>
    </source>
</evidence>
<evidence type="ECO:0000256" key="3">
    <source>
        <dbReference type="ARBA" id="ARBA00022750"/>
    </source>
</evidence>
<dbReference type="GO" id="GO:0004190">
    <property type="term" value="F:aspartic-type endopeptidase activity"/>
    <property type="evidence" value="ECO:0007669"/>
    <property type="project" value="UniProtKB-KW"/>
</dbReference>
<comment type="caution">
    <text evidence="11">The sequence shown here is derived from an EMBL/GenBank/DDBJ whole genome shotgun (WGS) entry which is preliminary data.</text>
</comment>
<dbReference type="InterPro" id="IPR033121">
    <property type="entry name" value="PEPTIDASE_A1"/>
</dbReference>
<dbReference type="PROSITE" id="PS51767">
    <property type="entry name" value="PEPTIDASE_A1"/>
    <property type="match status" value="1"/>
</dbReference>
<accession>A0AAU9JD24</accession>
<sequence>MVVKLFFLLGIAFALIEIPLHPLRNQDELLAYYKSPRTFKRFGGGTTNTIPMTNYMDAQYFGLVGIGTPPQYFKLVFDTGSSNLWVPSYSCQTLPCFVHSTYKSSASSTYVKNGTLFNITYGSGAVEGFTSQDTVTWGSYSIPNVLFAEITNLQGISFVAGKFDGILGLAWPSIAVNNIPPTFQYLWQTGLIAANQFSVYLSKVAGAAGSVLILGGSQPGLGKTAFNYVPLCNQTYWMINLDSCSIAGTKIPFSGLQGIVDTGTSLIVARNEIIDYWRLKIGDIKSDCSNINSLPTISFTINGINYPLTPQQYVLQITSQNQTECIGGFEGIDFPSYLSHDFILGDVFIRAYYTLFDIAGARVGFATAA</sequence>
<evidence type="ECO:0000256" key="2">
    <source>
        <dbReference type="ARBA" id="ARBA00022670"/>
    </source>
</evidence>
<dbReference type="PANTHER" id="PTHR47966:SF51">
    <property type="entry name" value="BETA-SITE APP-CLEAVING ENZYME, ISOFORM A-RELATED"/>
    <property type="match status" value="1"/>
</dbReference>
<feature type="active site" evidence="6">
    <location>
        <position position="78"/>
    </location>
</feature>
<keyword evidence="4 8" id="KW-0378">Hydrolase</keyword>
<evidence type="ECO:0000259" key="10">
    <source>
        <dbReference type="PROSITE" id="PS51767"/>
    </source>
</evidence>
<protein>
    <recommendedName>
        <fullName evidence="10">Peptidase A1 domain-containing protein</fullName>
    </recommendedName>
</protein>
<dbReference type="PROSITE" id="PS00141">
    <property type="entry name" value="ASP_PROTEASE"/>
    <property type="match status" value="2"/>
</dbReference>
<dbReference type="PANTHER" id="PTHR47966">
    <property type="entry name" value="BETA-SITE APP-CLEAVING ENZYME, ISOFORM A-RELATED"/>
    <property type="match status" value="1"/>
</dbReference>
<dbReference type="FunFam" id="2.40.70.10:FF:000004">
    <property type="entry name" value="Pepsin A"/>
    <property type="match status" value="1"/>
</dbReference>
<dbReference type="Gene3D" id="2.40.70.10">
    <property type="entry name" value="Acid Proteases"/>
    <property type="match status" value="2"/>
</dbReference>
<evidence type="ECO:0000256" key="8">
    <source>
        <dbReference type="RuleBase" id="RU000454"/>
    </source>
</evidence>
<feature type="active site" evidence="6">
    <location>
        <position position="261"/>
    </location>
</feature>
<feature type="domain" description="Peptidase A1" evidence="10">
    <location>
        <begin position="60"/>
        <end position="366"/>
    </location>
</feature>
<evidence type="ECO:0000313" key="11">
    <source>
        <dbReference type="EMBL" id="CAG9321483.1"/>
    </source>
</evidence>
<gene>
    <name evidence="11" type="ORF">BSTOLATCC_MIC28763</name>
</gene>
<keyword evidence="5 7" id="KW-1015">Disulfide bond</keyword>
<keyword evidence="2 8" id="KW-0645">Protease</keyword>
<evidence type="ECO:0000313" key="12">
    <source>
        <dbReference type="Proteomes" id="UP001162131"/>
    </source>
</evidence>